<dbReference type="InterPro" id="IPR011712">
    <property type="entry name" value="Sig_transdc_His_kin_sub3_dim/P"/>
</dbReference>
<dbReference type="InterPro" id="IPR050482">
    <property type="entry name" value="Sensor_HK_TwoCompSys"/>
</dbReference>
<keyword evidence="9" id="KW-1133">Transmembrane helix</keyword>
<proteinExistence type="predicted"/>
<evidence type="ECO:0000256" key="8">
    <source>
        <dbReference type="ARBA" id="ARBA00023012"/>
    </source>
</evidence>
<dbReference type="RefSeq" id="WP_052222554.1">
    <property type="nucleotide sequence ID" value="NZ_LHUR01000042.1"/>
</dbReference>
<feature type="transmembrane region" description="Helical" evidence="9">
    <location>
        <begin position="60"/>
        <end position="81"/>
    </location>
</feature>
<keyword evidence="9" id="KW-0472">Membrane</keyword>
<keyword evidence="3" id="KW-0597">Phosphoprotein</keyword>
<dbReference type="Gene3D" id="3.30.565.10">
    <property type="entry name" value="Histidine kinase-like ATPase, C-terminal domain"/>
    <property type="match status" value="1"/>
</dbReference>
<evidence type="ECO:0000256" key="5">
    <source>
        <dbReference type="ARBA" id="ARBA00022741"/>
    </source>
</evidence>
<dbReference type="Gene3D" id="1.20.5.1930">
    <property type="match status" value="1"/>
</dbReference>
<evidence type="ECO:0000256" key="4">
    <source>
        <dbReference type="ARBA" id="ARBA00022679"/>
    </source>
</evidence>
<dbReference type="CDD" id="cd16917">
    <property type="entry name" value="HATPase_UhpB-NarQ-NarX-like"/>
    <property type="match status" value="1"/>
</dbReference>
<dbReference type="PANTHER" id="PTHR24421:SF10">
    <property type="entry name" value="NITRATE_NITRITE SENSOR PROTEIN NARQ"/>
    <property type="match status" value="1"/>
</dbReference>
<evidence type="ECO:0000313" key="11">
    <source>
        <dbReference type="EMBL" id="KOA18203.1"/>
    </source>
</evidence>
<evidence type="ECO:0000256" key="9">
    <source>
        <dbReference type="SAM" id="Phobius"/>
    </source>
</evidence>
<organism evidence="11 12">
    <name type="scientific">Clostridium homopropionicum DSM 5847</name>
    <dbReference type="NCBI Taxonomy" id="1121318"/>
    <lineage>
        <taxon>Bacteria</taxon>
        <taxon>Bacillati</taxon>
        <taxon>Bacillota</taxon>
        <taxon>Clostridia</taxon>
        <taxon>Eubacteriales</taxon>
        <taxon>Clostridiaceae</taxon>
        <taxon>Clostridium</taxon>
    </lineage>
</organism>
<dbReference type="PANTHER" id="PTHR24421">
    <property type="entry name" value="NITRATE/NITRITE SENSOR PROTEIN NARX-RELATED"/>
    <property type="match status" value="1"/>
</dbReference>
<dbReference type="PATRIC" id="fig|1121318.3.peg.3096"/>
<name>A0A0L6Z5Y2_9CLOT</name>
<keyword evidence="4 11" id="KW-0808">Transferase</keyword>
<dbReference type="STRING" id="36844.SAMN04488501_101400"/>
<feature type="transmembrane region" description="Helical" evidence="9">
    <location>
        <begin position="30"/>
        <end position="48"/>
    </location>
</feature>
<dbReference type="SUPFAM" id="SSF55874">
    <property type="entry name" value="ATPase domain of HSP90 chaperone/DNA topoisomerase II/histidine kinase"/>
    <property type="match status" value="1"/>
</dbReference>
<accession>A0A0L6Z5Y2</accession>
<dbReference type="AlphaFoldDB" id="A0A0L6Z5Y2"/>
<dbReference type="EMBL" id="LHUR01000042">
    <property type="protein sequence ID" value="KOA18203.1"/>
    <property type="molecule type" value="Genomic_DNA"/>
</dbReference>
<dbReference type="Proteomes" id="UP000037043">
    <property type="component" value="Unassembled WGS sequence"/>
</dbReference>
<dbReference type="InterPro" id="IPR036890">
    <property type="entry name" value="HATPase_C_sf"/>
</dbReference>
<keyword evidence="7" id="KW-0067">ATP-binding</keyword>
<dbReference type="Pfam" id="PF07730">
    <property type="entry name" value="HisKA_3"/>
    <property type="match status" value="1"/>
</dbReference>
<keyword evidence="12" id="KW-1185">Reference proteome</keyword>
<dbReference type="GO" id="GO:0000155">
    <property type="term" value="F:phosphorelay sensor kinase activity"/>
    <property type="evidence" value="ECO:0007669"/>
    <property type="project" value="InterPro"/>
</dbReference>
<feature type="domain" description="Signal transduction histidine kinase subgroup 3 dimerisation and phosphoacceptor" evidence="10">
    <location>
        <begin position="177"/>
        <end position="242"/>
    </location>
</feature>
<evidence type="ECO:0000256" key="3">
    <source>
        <dbReference type="ARBA" id="ARBA00022553"/>
    </source>
</evidence>
<feature type="transmembrane region" description="Helical" evidence="9">
    <location>
        <begin position="117"/>
        <end position="135"/>
    </location>
</feature>
<reference evidence="12" key="1">
    <citation type="submission" date="2015-08" db="EMBL/GenBank/DDBJ databases">
        <title>Genome sequence of the strict anaerobe Clostridium homopropionicum LuHBu1 (DSM 5847T).</title>
        <authorList>
            <person name="Poehlein A."/>
            <person name="Beck M."/>
            <person name="Schiel-Bengelsdorf B."/>
            <person name="Bengelsdorf F.R."/>
            <person name="Daniel R."/>
            <person name="Duerre P."/>
        </authorList>
    </citation>
    <scope>NUCLEOTIDE SEQUENCE [LARGE SCALE GENOMIC DNA]</scope>
    <source>
        <strain evidence="12">DSM 5847</strain>
    </source>
</reference>
<feature type="transmembrane region" description="Helical" evidence="9">
    <location>
        <begin position="93"/>
        <end position="111"/>
    </location>
</feature>
<evidence type="ECO:0000256" key="6">
    <source>
        <dbReference type="ARBA" id="ARBA00022777"/>
    </source>
</evidence>
<keyword evidence="8" id="KW-0902">Two-component regulatory system</keyword>
<evidence type="ECO:0000256" key="7">
    <source>
        <dbReference type="ARBA" id="ARBA00022840"/>
    </source>
</evidence>
<keyword evidence="5" id="KW-0547">Nucleotide-binding</keyword>
<keyword evidence="6 11" id="KW-0418">Kinase</keyword>
<protein>
    <recommendedName>
        <fullName evidence="2">histidine kinase</fullName>
        <ecNumber evidence="2">2.7.13.3</ecNumber>
    </recommendedName>
</protein>
<dbReference type="GO" id="GO:0046983">
    <property type="term" value="F:protein dimerization activity"/>
    <property type="evidence" value="ECO:0007669"/>
    <property type="project" value="InterPro"/>
</dbReference>
<comment type="catalytic activity">
    <reaction evidence="1">
        <text>ATP + protein L-histidine = ADP + protein N-phospho-L-histidine.</text>
        <dbReference type="EC" id="2.7.13.3"/>
    </reaction>
</comment>
<sequence length="366" mass="42384">MEGWLILSKFFIVLYVALSFLTAKIKDLRYTVLFLTIYMAINIIMYMFKGKEFNKYIIASPLVIILFASYFTNPLFMMLFPINLFEFLILSKLKPWIGIVINFILLFLMPVNLLKEFMLVTFFSYALCFIIYDNLERIIYLRNENNNLREKNSILARNLSQDLDYQLQIKYTSQIEERNKIAQEIHDNIGHTISGSLMQLEAVKLIMTKDEEKARGMLQNTIDILREGMESIRSTLRNIKPPMQQLGINKLKLIVSEFQLSSGMKVILIYDNKIEKIAHQHWKVINDNTKEALTNSIKYSKASKIEIKIEVLNRLVKVEVKDDGNGNLNIKKGLGILGMEERCENINGKLVVDGSDGFSIIMLLPI</sequence>
<feature type="transmembrane region" description="Helical" evidence="9">
    <location>
        <begin position="6"/>
        <end position="23"/>
    </location>
</feature>
<keyword evidence="9" id="KW-0812">Transmembrane</keyword>
<dbReference type="EC" id="2.7.13.3" evidence="2"/>
<gene>
    <name evidence="11" type="primary">desK</name>
    <name evidence="11" type="ORF">CLHOM_30810</name>
</gene>
<dbReference type="GO" id="GO:0016020">
    <property type="term" value="C:membrane"/>
    <property type="evidence" value="ECO:0007669"/>
    <property type="project" value="InterPro"/>
</dbReference>
<dbReference type="GO" id="GO:0005524">
    <property type="term" value="F:ATP binding"/>
    <property type="evidence" value="ECO:0007669"/>
    <property type="project" value="UniProtKB-KW"/>
</dbReference>
<evidence type="ECO:0000256" key="2">
    <source>
        <dbReference type="ARBA" id="ARBA00012438"/>
    </source>
</evidence>
<evidence type="ECO:0000256" key="1">
    <source>
        <dbReference type="ARBA" id="ARBA00000085"/>
    </source>
</evidence>
<evidence type="ECO:0000259" key="10">
    <source>
        <dbReference type="Pfam" id="PF07730"/>
    </source>
</evidence>
<comment type="caution">
    <text evidence="11">The sequence shown here is derived from an EMBL/GenBank/DDBJ whole genome shotgun (WGS) entry which is preliminary data.</text>
</comment>
<evidence type="ECO:0000313" key="12">
    <source>
        <dbReference type="Proteomes" id="UP000037043"/>
    </source>
</evidence>